<feature type="transmembrane region" description="Helical" evidence="8">
    <location>
        <begin position="167"/>
        <end position="186"/>
    </location>
</feature>
<dbReference type="Pfam" id="PF03062">
    <property type="entry name" value="MBOAT"/>
    <property type="match status" value="1"/>
</dbReference>
<protein>
    <submittedName>
        <fullName evidence="9">MBOAT family protein</fullName>
    </submittedName>
</protein>
<proteinExistence type="inferred from homology"/>
<feature type="transmembrane region" description="Helical" evidence="8">
    <location>
        <begin position="242"/>
        <end position="260"/>
    </location>
</feature>
<keyword evidence="7" id="KW-0012">Acyltransferase</keyword>
<comment type="subcellular location">
    <subcellularLocation>
        <location evidence="1">Cell membrane</location>
        <topology evidence="1">Multi-pass membrane protein</topology>
    </subcellularLocation>
</comment>
<feature type="transmembrane region" description="Helical" evidence="8">
    <location>
        <begin position="28"/>
        <end position="59"/>
    </location>
</feature>
<evidence type="ECO:0000256" key="1">
    <source>
        <dbReference type="ARBA" id="ARBA00004651"/>
    </source>
</evidence>
<sequence length="524" mass="60185">MAFTSFYFLVFVLAVVCLYFAIPKRYRWGVLLLASYVFYLISSPRTFIFLLFTTAVTFWGGKRIGKQNAEYKEYIAQNGDRLSRDEKKAQKALSQKKKKRIVALLLLLDFGVLAIVKYFRYYIEALGFEGIHFDAGFLIPLGISFYTFQSVAYIIDLYRNKFEADQSFFKFALFVSFFPQIIQGPISRYDQLAGQLYEGHAFSYKNLTFGAQLILWGFVKKLVIADRVGILVSQVFDNYTEYQGFYIVIALLFYSIQIYGDFSGGIDIARGVAQIMGIDMANNFQRPYFSDSISEFWRRWHITLGNWCRDYIFYPISLSKTFGKAGKKLRKTLGDRLGKLFPVLVAQLATFLTIGLWHGAEFKYIAYGLYNGGIIILGMILEPYLVKLAELLQINTKAFSWRLFQIGRTFFLIVIGRLLPRAASFSAAVSMFKSMLVFNPSIVLDGDIFNLGLTLLDFALIFFLCAIWFVISLMQENGWKIREALARQNILFRWGIYLAAIVAIFIFGIYGPGYDASSFIYRGF</sequence>
<evidence type="ECO:0000256" key="4">
    <source>
        <dbReference type="ARBA" id="ARBA00022692"/>
    </source>
</evidence>
<evidence type="ECO:0000256" key="6">
    <source>
        <dbReference type="ARBA" id="ARBA00023136"/>
    </source>
</evidence>
<evidence type="ECO:0000256" key="7">
    <source>
        <dbReference type="PIRNR" id="PIRNR016636"/>
    </source>
</evidence>
<feature type="transmembrane region" description="Helical" evidence="8">
    <location>
        <begin position="491"/>
        <end position="510"/>
    </location>
</feature>
<keyword evidence="3 7" id="KW-1003">Cell membrane</keyword>
<dbReference type="InterPro" id="IPR004299">
    <property type="entry name" value="MBOAT_fam"/>
</dbReference>
<evidence type="ECO:0000256" key="8">
    <source>
        <dbReference type="SAM" id="Phobius"/>
    </source>
</evidence>
<dbReference type="PIRSF" id="PIRSF016636">
    <property type="entry name" value="AlgI_DltB"/>
    <property type="match status" value="1"/>
</dbReference>
<dbReference type="PIRSF" id="PIRSF500217">
    <property type="entry name" value="AlgI"/>
    <property type="match status" value="1"/>
</dbReference>
<evidence type="ECO:0000256" key="3">
    <source>
        <dbReference type="ARBA" id="ARBA00022475"/>
    </source>
</evidence>
<feature type="transmembrane region" description="Helical" evidence="8">
    <location>
        <begin position="135"/>
        <end position="155"/>
    </location>
</feature>
<reference evidence="9 10" key="1">
    <citation type="submission" date="2022-06" db="EMBL/GenBank/DDBJ databases">
        <title>Isolation of gut microbiota from human fecal samples.</title>
        <authorList>
            <person name="Pamer E.G."/>
            <person name="Barat B."/>
            <person name="Waligurski E."/>
            <person name="Medina S."/>
            <person name="Paddock L."/>
            <person name="Mostad J."/>
        </authorList>
    </citation>
    <scope>NUCLEOTIDE SEQUENCE [LARGE SCALE GENOMIC DNA]</scope>
    <source>
        <strain evidence="9 10">SL.3.17</strain>
    </source>
</reference>
<dbReference type="InterPro" id="IPR024194">
    <property type="entry name" value="Ac/AlaTfrase_AlgI/DltB"/>
</dbReference>
<dbReference type="EMBL" id="JANFXK010000001">
    <property type="protein sequence ID" value="MCQ4635261.1"/>
    <property type="molecule type" value="Genomic_DNA"/>
</dbReference>
<evidence type="ECO:0000313" key="10">
    <source>
        <dbReference type="Proteomes" id="UP001524502"/>
    </source>
</evidence>
<evidence type="ECO:0000313" key="9">
    <source>
        <dbReference type="EMBL" id="MCQ4635261.1"/>
    </source>
</evidence>
<dbReference type="PANTHER" id="PTHR13285:SF18">
    <property type="entry name" value="PROTEIN-CYSTEINE N-PALMITOYLTRANSFERASE RASP"/>
    <property type="match status" value="1"/>
</dbReference>
<feature type="transmembrane region" description="Helical" evidence="8">
    <location>
        <begin position="337"/>
        <end position="358"/>
    </location>
</feature>
<keyword evidence="4 8" id="KW-0812">Transmembrane</keyword>
<feature type="transmembrane region" description="Helical" evidence="8">
    <location>
        <begin position="101"/>
        <end position="123"/>
    </location>
</feature>
<dbReference type="InterPro" id="IPR051085">
    <property type="entry name" value="MB_O-acyltransferase"/>
</dbReference>
<gene>
    <name evidence="9" type="ORF">NE619_00760</name>
</gene>
<name>A0ABT1RJW6_9FIRM</name>
<evidence type="ECO:0000256" key="2">
    <source>
        <dbReference type="ARBA" id="ARBA00010323"/>
    </source>
</evidence>
<feature type="transmembrane region" description="Helical" evidence="8">
    <location>
        <begin position="406"/>
        <end position="428"/>
    </location>
</feature>
<accession>A0ABT1RJW6</accession>
<feature type="transmembrane region" description="Helical" evidence="8">
    <location>
        <begin position="5"/>
        <end position="22"/>
    </location>
</feature>
<organism evidence="9 10">
    <name type="scientific">Anaerovorax odorimutans</name>
    <dbReference type="NCBI Taxonomy" id="109327"/>
    <lineage>
        <taxon>Bacteria</taxon>
        <taxon>Bacillati</taxon>
        <taxon>Bacillota</taxon>
        <taxon>Clostridia</taxon>
        <taxon>Peptostreptococcales</taxon>
        <taxon>Anaerovoracaceae</taxon>
        <taxon>Anaerovorax</taxon>
    </lineage>
</organism>
<comment type="similarity">
    <text evidence="2 7">Belongs to the membrane-bound acyltransferase family.</text>
</comment>
<evidence type="ECO:0000256" key="5">
    <source>
        <dbReference type="ARBA" id="ARBA00022989"/>
    </source>
</evidence>
<dbReference type="Proteomes" id="UP001524502">
    <property type="component" value="Unassembled WGS sequence"/>
</dbReference>
<keyword evidence="5 8" id="KW-1133">Transmembrane helix</keyword>
<feature type="transmembrane region" description="Helical" evidence="8">
    <location>
        <begin position="364"/>
        <end position="385"/>
    </location>
</feature>
<feature type="transmembrane region" description="Helical" evidence="8">
    <location>
        <begin position="448"/>
        <end position="471"/>
    </location>
</feature>
<keyword evidence="7" id="KW-0808">Transferase</keyword>
<comment type="caution">
    <text evidence="9">The sequence shown here is derived from an EMBL/GenBank/DDBJ whole genome shotgun (WGS) entry which is preliminary data.</text>
</comment>
<keyword evidence="6 7" id="KW-0472">Membrane</keyword>
<dbReference type="RefSeq" id="WP_256130459.1">
    <property type="nucleotide sequence ID" value="NZ_JANFXK010000001.1"/>
</dbReference>
<keyword evidence="10" id="KW-1185">Reference proteome</keyword>
<dbReference type="PANTHER" id="PTHR13285">
    <property type="entry name" value="ACYLTRANSFERASE"/>
    <property type="match status" value="1"/>
</dbReference>
<dbReference type="InterPro" id="IPR028362">
    <property type="entry name" value="AlgI"/>
</dbReference>